<reference evidence="1 2" key="1">
    <citation type="submission" date="2019-03" db="EMBL/GenBank/DDBJ databases">
        <title>Draft genome sequences of novel Actinobacteria.</title>
        <authorList>
            <person name="Sahin N."/>
            <person name="Ay H."/>
            <person name="Saygin H."/>
        </authorList>
    </citation>
    <scope>NUCLEOTIDE SEQUENCE [LARGE SCALE GENOMIC DNA]</scope>
    <source>
        <strain evidence="1 2">DSM 45941</strain>
    </source>
</reference>
<dbReference type="Proteomes" id="UP000295578">
    <property type="component" value="Unassembled WGS sequence"/>
</dbReference>
<organism evidence="1 2">
    <name type="scientific">Actinomadura darangshiensis</name>
    <dbReference type="NCBI Taxonomy" id="705336"/>
    <lineage>
        <taxon>Bacteria</taxon>
        <taxon>Bacillati</taxon>
        <taxon>Actinomycetota</taxon>
        <taxon>Actinomycetes</taxon>
        <taxon>Streptosporangiales</taxon>
        <taxon>Thermomonosporaceae</taxon>
        <taxon>Actinomadura</taxon>
    </lineage>
</organism>
<accession>A0A4R5BBI4</accession>
<protein>
    <submittedName>
        <fullName evidence="1">IS30 family transposase</fullName>
    </submittedName>
</protein>
<dbReference type="EMBL" id="SMKY01000063">
    <property type="protein sequence ID" value="TDD82583.1"/>
    <property type="molecule type" value="Genomic_DNA"/>
</dbReference>
<gene>
    <name evidence="1" type="ORF">E1293_16230</name>
</gene>
<dbReference type="AlphaFoldDB" id="A0A4R5BBI4"/>
<sequence>HTQADLDEVARQLNQRPRHTLGWKTPAQALNEFLVATTA</sequence>
<comment type="caution">
    <text evidence="1">The sequence shown here is derived from an EMBL/GenBank/DDBJ whole genome shotgun (WGS) entry which is preliminary data.</text>
</comment>
<proteinExistence type="predicted"/>
<keyword evidence="2" id="KW-1185">Reference proteome</keyword>
<evidence type="ECO:0000313" key="1">
    <source>
        <dbReference type="EMBL" id="TDD82583.1"/>
    </source>
</evidence>
<name>A0A4R5BBI4_9ACTN</name>
<evidence type="ECO:0000313" key="2">
    <source>
        <dbReference type="Proteomes" id="UP000295578"/>
    </source>
</evidence>
<feature type="non-terminal residue" evidence="1">
    <location>
        <position position="1"/>
    </location>
</feature>